<accession>A0AA50QD55</accession>
<reference evidence="1 2" key="1">
    <citation type="submission" date="2023-02" db="EMBL/GenBank/DDBJ databases">
        <title>Complete genome sequence of a novel bacterium Oceanimonas sp. NTOU-MSR1 isolated from marine coast sediment.</title>
        <authorList>
            <person name="Yang H.-T."/>
            <person name="Chen Y.-L."/>
            <person name="Ho Y.-N."/>
        </authorList>
    </citation>
    <scope>NUCLEOTIDE SEQUENCE [LARGE SCALE GENOMIC DNA]</scope>
    <source>
        <strain evidence="1 2">NTOU-MSR1</strain>
    </source>
</reference>
<evidence type="ECO:0000313" key="2">
    <source>
        <dbReference type="Proteomes" id="UP001223802"/>
    </source>
</evidence>
<gene>
    <name evidence="1" type="ORF">PU634_06145</name>
</gene>
<dbReference type="Proteomes" id="UP001223802">
    <property type="component" value="Chromosome"/>
</dbReference>
<dbReference type="KEGG" id="ope:PU634_06145"/>
<name>A0AA50QD55_9GAMM</name>
<protein>
    <submittedName>
        <fullName evidence="1">Uncharacterized protein</fullName>
    </submittedName>
</protein>
<evidence type="ECO:0000313" key="1">
    <source>
        <dbReference type="EMBL" id="WMC11947.1"/>
    </source>
</evidence>
<dbReference type="RefSeq" id="WP_306763184.1">
    <property type="nucleotide sequence ID" value="NZ_CP118224.1"/>
</dbReference>
<dbReference type="AlphaFoldDB" id="A0AA50QD55"/>
<dbReference type="EMBL" id="CP118224">
    <property type="protein sequence ID" value="WMC11947.1"/>
    <property type="molecule type" value="Genomic_DNA"/>
</dbReference>
<keyword evidence="2" id="KW-1185">Reference proteome</keyword>
<organism evidence="1 2">
    <name type="scientific">Oceanimonas pelagia</name>
    <dbReference type="NCBI Taxonomy" id="3028314"/>
    <lineage>
        <taxon>Bacteria</taxon>
        <taxon>Pseudomonadati</taxon>
        <taxon>Pseudomonadota</taxon>
        <taxon>Gammaproteobacteria</taxon>
        <taxon>Aeromonadales</taxon>
        <taxon>Aeromonadaceae</taxon>
        <taxon>Oceanimonas</taxon>
    </lineage>
</organism>
<sequence length="157" mass="17707">MSRRLGWLLLWLPLAGCAGQQERALARLEHIAGEVMNAPCAEPEYVYRQVENPHVPGLIDEIETLRCPGLEAQTYLSSEAARPDGMPIYLLVSRPHAGLPAFLQPGSPGSGLAEWLGPPAERNPVRWRYGSAETTETVTIEWRDGLIRQLRWEWYFD</sequence>
<proteinExistence type="predicted"/>